<evidence type="ECO:0000256" key="6">
    <source>
        <dbReference type="SAM" id="Phobius"/>
    </source>
</evidence>
<gene>
    <name evidence="8" type="ORF">PV08_10957</name>
</gene>
<dbReference type="GO" id="GO:0016020">
    <property type="term" value="C:membrane"/>
    <property type="evidence" value="ECO:0007669"/>
    <property type="project" value="UniProtKB-SubCell"/>
</dbReference>
<comment type="similarity">
    <text evidence="5">Belongs to the SAT4 family.</text>
</comment>
<feature type="transmembrane region" description="Helical" evidence="6">
    <location>
        <begin position="33"/>
        <end position="53"/>
    </location>
</feature>
<dbReference type="OrthoDB" id="4112131at2759"/>
<dbReference type="PANTHER" id="PTHR33048">
    <property type="entry name" value="PTH11-LIKE INTEGRAL MEMBRANE PROTEIN (AFU_ORTHOLOGUE AFUA_5G11245)"/>
    <property type="match status" value="1"/>
</dbReference>
<feature type="transmembrane region" description="Helical" evidence="6">
    <location>
        <begin position="266"/>
        <end position="286"/>
    </location>
</feature>
<keyword evidence="4 6" id="KW-0472">Membrane</keyword>
<dbReference type="VEuPathDB" id="FungiDB:PV08_10957"/>
<evidence type="ECO:0000259" key="7">
    <source>
        <dbReference type="Pfam" id="PF20684"/>
    </source>
</evidence>
<dbReference type="InterPro" id="IPR052337">
    <property type="entry name" value="SAT4-like"/>
</dbReference>
<dbReference type="InterPro" id="IPR049326">
    <property type="entry name" value="Rhodopsin_dom_fungi"/>
</dbReference>
<accession>A0A0D2AYX6</accession>
<dbReference type="Proteomes" id="UP000053328">
    <property type="component" value="Unassembled WGS sequence"/>
</dbReference>
<dbReference type="EMBL" id="KN847499">
    <property type="protein sequence ID" value="KIW11655.1"/>
    <property type="molecule type" value="Genomic_DNA"/>
</dbReference>
<feature type="domain" description="Rhodopsin" evidence="7">
    <location>
        <begin position="49"/>
        <end position="291"/>
    </location>
</feature>
<evidence type="ECO:0000256" key="2">
    <source>
        <dbReference type="ARBA" id="ARBA00022692"/>
    </source>
</evidence>
<keyword evidence="3 6" id="KW-1133">Transmembrane helix</keyword>
<dbReference type="Pfam" id="PF20684">
    <property type="entry name" value="Fung_rhodopsin"/>
    <property type="match status" value="1"/>
</dbReference>
<dbReference type="AlphaFoldDB" id="A0A0D2AYX6"/>
<evidence type="ECO:0000256" key="4">
    <source>
        <dbReference type="ARBA" id="ARBA00023136"/>
    </source>
</evidence>
<sequence>MLIPDLGSLLLERQAASPSTPQYKNESNASTLLAIHGTFCGVAVLSVLLRLYVRIFMIKGIGADDYIIAVAAVISIAVVICFAGESAAGGLGRHPALVSSSDWSNFLHWRFYHSIIVMVGISLVKISIACFLRRFATQKNYQRALIGSIIFLVAFTLSCAGTLIFNCGSHPSANWDFALRSHVKCFSNKTFTDIGIFNSSINIATDVLFAILPVPIVWNLQTNLRTRLTLIFILSLGLFACAASIVKTVYQSQALGNPDWTFHDSFFMWNNIEFNIGILAASLPALRPLFAKILGVTQKLTSSATRSKQNYAGYDADGLAYRKNDTRNSRNPARQYYQFGSRHSTELNDLHRGASKRAFGEDGDKIRGVTSTVTAGDDGSDNIMLEQDFHAIGTDKDWDKNHPGITKTTTVQVTRY</sequence>
<feature type="transmembrane region" description="Helical" evidence="6">
    <location>
        <begin position="144"/>
        <end position="165"/>
    </location>
</feature>
<proteinExistence type="inferred from homology"/>
<evidence type="ECO:0000256" key="3">
    <source>
        <dbReference type="ARBA" id="ARBA00022989"/>
    </source>
</evidence>
<keyword evidence="9" id="KW-1185">Reference proteome</keyword>
<dbReference type="PANTHER" id="PTHR33048:SF167">
    <property type="entry name" value="INTEGRAL MEMBRANE PROTEIN"/>
    <property type="match status" value="1"/>
</dbReference>
<evidence type="ECO:0000256" key="1">
    <source>
        <dbReference type="ARBA" id="ARBA00004141"/>
    </source>
</evidence>
<name>A0A0D2AYX6_9EURO</name>
<feature type="transmembrane region" description="Helical" evidence="6">
    <location>
        <begin position="228"/>
        <end position="246"/>
    </location>
</feature>
<reference evidence="8 9" key="1">
    <citation type="submission" date="2015-01" db="EMBL/GenBank/DDBJ databases">
        <title>The Genome Sequence of Exophiala spinifera CBS89968.</title>
        <authorList>
            <consortium name="The Broad Institute Genomics Platform"/>
            <person name="Cuomo C."/>
            <person name="de Hoog S."/>
            <person name="Gorbushina A."/>
            <person name="Stielow B."/>
            <person name="Teixiera M."/>
            <person name="Abouelleil A."/>
            <person name="Chapman S.B."/>
            <person name="Priest M."/>
            <person name="Young S.K."/>
            <person name="Wortman J."/>
            <person name="Nusbaum C."/>
            <person name="Birren B."/>
        </authorList>
    </citation>
    <scope>NUCLEOTIDE SEQUENCE [LARGE SCALE GENOMIC DNA]</scope>
    <source>
        <strain evidence="8 9">CBS 89968</strain>
    </source>
</reference>
<evidence type="ECO:0000313" key="9">
    <source>
        <dbReference type="Proteomes" id="UP000053328"/>
    </source>
</evidence>
<dbReference type="HOGENOM" id="CLU_028200_3_5_1"/>
<protein>
    <recommendedName>
        <fullName evidence="7">Rhodopsin domain-containing protein</fullName>
    </recommendedName>
</protein>
<organism evidence="8 9">
    <name type="scientific">Exophiala spinifera</name>
    <dbReference type="NCBI Taxonomy" id="91928"/>
    <lineage>
        <taxon>Eukaryota</taxon>
        <taxon>Fungi</taxon>
        <taxon>Dikarya</taxon>
        <taxon>Ascomycota</taxon>
        <taxon>Pezizomycotina</taxon>
        <taxon>Eurotiomycetes</taxon>
        <taxon>Chaetothyriomycetidae</taxon>
        <taxon>Chaetothyriales</taxon>
        <taxon>Herpotrichiellaceae</taxon>
        <taxon>Exophiala</taxon>
    </lineage>
</organism>
<dbReference type="GeneID" id="27338040"/>
<feature type="transmembrane region" description="Helical" evidence="6">
    <location>
        <begin position="111"/>
        <end position="132"/>
    </location>
</feature>
<dbReference type="RefSeq" id="XP_016231871.1">
    <property type="nucleotide sequence ID" value="XM_016385269.1"/>
</dbReference>
<feature type="transmembrane region" description="Helical" evidence="6">
    <location>
        <begin position="196"/>
        <end position="216"/>
    </location>
</feature>
<keyword evidence="2 6" id="KW-0812">Transmembrane</keyword>
<evidence type="ECO:0000313" key="8">
    <source>
        <dbReference type="EMBL" id="KIW11655.1"/>
    </source>
</evidence>
<evidence type="ECO:0000256" key="5">
    <source>
        <dbReference type="ARBA" id="ARBA00038359"/>
    </source>
</evidence>
<feature type="transmembrane region" description="Helical" evidence="6">
    <location>
        <begin position="65"/>
        <end position="91"/>
    </location>
</feature>
<comment type="subcellular location">
    <subcellularLocation>
        <location evidence="1">Membrane</location>
        <topology evidence="1">Multi-pass membrane protein</topology>
    </subcellularLocation>
</comment>